<comment type="caution">
    <text evidence="2">The sequence shown here is derived from an EMBL/GenBank/DDBJ whole genome shotgun (WGS) entry which is preliminary data.</text>
</comment>
<feature type="region of interest" description="Disordered" evidence="1">
    <location>
        <begin position="52"/>
        <end position="170"/>
    </location>
</feature>
<dbReference type="EMBL" id="SRLO01000081">
    <property type="protein sequence ID" value="TNN77569.1"/>
    <property type="molecule type" value="Genomic_DNA"/>
</dbReference>
<accession>A0A4Z2IHS9</accession>
<sequence length="579" mass="63817">MSDEYVSSSPWLRDNNCTWTIGILGGKISDGCWFLCGPPRLQAALVSVAPSRCQRSPKPRAPACPMQWKADGRSSDGSRLQSAVQERKLLIRHHPSSGRERPPLHSRDGHSQPVKPPAARGRQNIDGSLEANGSQKPLSFEWQRGCQHARMSRSGPINQPQQVQAVEPAEPSDTELFMGTIQRGRRLTGRHSHTKTQSESRRRQESSYTFPRPFLNQPIAVALWSGLGSERDQKGYSKQSDKAGQVVEGQINTGQDFHPGDLCWCPSEGRCDSSAEEQRGCCSAILELSSLLVSLRPADSQGAGKLNTEDCYHGAASCRVPPEVEWALVTVIQVCVTQGVLILVVESDVYHITPWVEIWIKETMIHMVVVQRFVNNKLCICCKRSHGCYVSHSLLASGHDGGQEDEAAPLADPGLKMRPCHPTVRVTSWGSNGLKGGERCTSFHEKGCSMWESKPSRGGGGSLAVKASKEGPPAQHGLSAACLLGLAIRHSQSAKRTGTRSSSDRREDRAKRQRRDTGRRYCNIYRAARGAVRHRDFGKVTLTRWRSARAGRPHIYLLHWRHGVDPDGCLPQPPALLLT</sequence>
<evidence type="ECO:0000313" key="2">
    <source>
        <dbReference type="EMBL" id="TNN77569.1"/>
    </source>
</evidence>
<name>A0A4Z2IHS9_9TELE</name>
<evidence type="ECO:0000256" key="1">
    <source>
        <dbReference type="SAM" id="MobiDB-lite"/>
    </source>
</evidence>
<dbReference type="Proteomes" id="UP000314294">
    <property type="component" value="Unassembled WGS sequence"/>
</dbReference>
<evidence type="ECO:0000313" key="3">
    <source>
        <dbReference type="Proteomes" id="UP000314294"/>
    </source>
</evidence>
<feature type="compositionally biased region" description="Basic and acidic residues" evidence="1">
    <location>
        <begin position="502"/>
        <end position="516"/>
    </location>
</feature>
<dbReference type="AlphaFoldDB" id="A0A4Z2IHS9"/>
<protein>
    <submittedName>
        <fullName evidence="2">Uncharacterized protein</fullName>
    </submittedName>
</protein>
<feature type="compositionally biased region" description="Polar residues" evidence="1">
    <location>
        <begin position="492"/>
        <end position="501"/>
    </location>
</feature>
<feature type="region of interest" description="Disordered" evidence="1">
    <location>
        <begin position="492"/>
        <end position="516"/>
    </location>
</feature>
<proteinExistence type="predicted"/>
<gene>
    <name evidence="2" type="ORF">EYF80_012159</name>
</gene>
<feature type="compositionally biased region" description="Polar residues" evidence="1">
    <location>
        <begin position="155"/>
        <end position="164"/>
    </location>
</feature>
<keyword evidence="3" id="KW-1185">Reference proteome</keyword>
<feature type="compositionally biased region" description="Basic and acidic residues" evidence="1">
    <location>
        <begin position="196"/>
        <end position="205"/>
    </location>
</feature>
<feature type="compositionally biased region" description="Basic and acidic residues" evidence="1">
    <location>
        <begin position="97"/>
        <end position="110"/>
    </location>
</feature>
<feature type="region of interest" description="Disordered" evidence="1">
    <location>
        <begin position="185"/>
        <end position="208"/>
    </location>
</feature>
<feature type="region of interest" description="Disordered" evidence="1">
    <location>
        <begin position="451"/>
        <end position="472"/>
    </location>
</feature>
<reference evidence="2 3" key="1">
    <citation type="submission" date="2019-03" db="EMBL/GenBank/DDBJ databases">
        <title>First draft genome of Liparis tanakae, snailfish: a comprehensive survey of snailfish specific genes.</title>
        <authorList>
            <person name="Kim W."/>
            <person name="Song I."/>
            <person name="Jeong J.-H."/>
            <person name="Kim D."/>
            <person name="Kim S."/>
            <person name="Ryu S."/>
            <person name="Song J.Y."/>
            <person name="Lee S.K."/>
        </authorList>
    </citation>
    <scope>NUCLEOTIDE SEQUENCE [LARGE SCALE GENOMIC DNA]</scope>
    <source>
        <tissue evidence="2">Muscle</tissue>
    </source>
</reference>
<feature type="compositionally biased region" description="Basic residues" evidence="1">
    <location>
        <begin position="185"/>
        <end position="194"/>
    </location>
</feature>
<organism evidence="2 3">
    <name type="scientific">Liparis tanakae</name>
    <name type="common">Tanaka's snailfish</name>
    <dbReference type="NCBI Taxonomy" id="230148"/>
    <lineage>
        <taxon>Eukaryota</taxon>
        <taxon>Metazoa</taxon>
        <taxon>Chordata</taxon>
        <taxon>Craniata</taxon>
        <taxon>Vertebrata</taxon>
        <taxon>Euteleostomi</taxon>
        <taxon>Actinopterygii</taxon>
        <taxon>Neopterygii</taxon>
        <taxon>Teleostei</taxon>
        <taxon>Neoteleostei</taxon>
        <taxon>Acanthomorphata</taxon>
        <taxon>Eupercaria</taxon>
        <taxon>Perciformes</taxon>
        <taxon>Cottioidei</taxon>
        <taxon>Cottales</taxon>
        <taxon>Liparidae</taxon>
        <taxon>Liparis</taxon>
    </lineage>
</organism>